<keyword evidence="2" id="KW-0489">Methyltransferase</keyword>
<comment type="caution">
    <text evidence="2">The sequence shown here is derived from an EMBL/GenBank/DDBJ whole genome shotgun (WGS) entry which is preliminary data.</text>
</comment>
<sequence>MSPTTTVQTTTTVREDTVTIDTPLTQASADRALKQRHRAMWALGDYPAVVRDVISELGPVLVDACGIRPGERVLDVAAGDGNVAIPAALRGAHVVAGDLTPELVEAGTRRAGAAGAQVDWRVEDAEALPHPDAAFDVVTSCVGVMFAPHHQQAADELLRVTRPGGRIGLLSWTPEGFIGQMFAVMRPYALPPPPGAQPPPLWGRPEHVLELLGDRVEDVVATRRALRVGAFGTGQAFRDFFKACYGPTIVTYRHIAGDPERVAALDAELVALAERHDLGGGAMEFEYLVLTARRAGG</sequence>
<proteinExistence type="predicted"/>
<dbReference type="GO" id="GO:0008168">
    <property type="term" value="F:methyltransferase activity"/>
    <property type="evidence" value="ECO:0007669"/>
    <property type="project" value="UniProtKB-KW"/>
</dbReference>
<evidence type="ECO:0000313" key="3">
    <source>
        <dbReference type="Proteomes" id="UP001501195"/>
    </source>
</evidence>
<gene>
    <name evidence="2" type="ORF">GCM10023225_27390</name>
</gene>
<feature type="domain" description="Methyltransferase" evidence="1">
    <location>
        <begin position="73"/>
        <end position="165"/>
    </location>
</feature>
<dbReference type="InterPro" id="IPR029063">
    <property type="entry name" value="SAM-dependent_MTases_sf"/>
</dbReference>
<dbReference type="EMBL" id="BAABIL010000454">
    <property type="protein sequence ID" value="GAA4988152.1"/>
    <property type="molecule type" value="Genomic_DNA"/>
</dbReference>
<organism evidence="2 3">
    <name type="scientific">Kineococcus glutinatus</name>
    <dbReference type="NCBI Taxonomy" id="1070872"/>
    <lineage>
        <taxon>Bacteria</taxon>
        <taxon>Bacillati</taxon>
        <taxon>Actinomycetota</taxon>
        <taxon>Actinomycetes</taxon>
        <taxon>Kineosporiales</taxon>
        <taxon>Kineosporiaceae</taxon>
        <taxon>Kineococcus</taxon>
    </lineage>
</organism>
<dbReference type="Proteomes" id="UP001501195">
    <property type="component" value="Unassembled WGS sequence"/>
</dbReference>
<keyword evidence="3" id="KW-1185">Reference proteome</keyword>
<dbReference type="InterPro" id="IPR041698">
    <property type="entry name" value="Methyltransf_25"/>
</dbReference>
<protein>
    <submittedName>
        <fullName evidence="2">Class I SAM-dependent methyltransferase</fullName>
    </submittedName>
</protein>
<dbReference type="Gene3D" id="3.40.50.150">
    <property type="entry name" value="Vaccinia Virus protein VP39"/>
    <property type="match status" value="1"/>
</dbReference>
<evidence type="ECO:0000313" key="2">
    <source>
        <dbReference type="EMBL" id="GAA4988152.1"/>
    </source>
</evidence>
<name>A0ABP9I699_9ACTN</name>
<dbReference type="PANTHER" id="PTHR43591">
    <property type="entry name" value="METHYLTRANSFERASE"/>
    <property type="match status" value="1"/>
</dbReference>
<dbReference type="Pfam" id="PF13649">
    <property type="entry name" value="Methyltransf_25"/>
    <property type="match status" value="1"/>
</dbReference>
<keyword evidence="2" id="KW-0808">Transferase</keyword>
<dbReference type="CDD" id="cd02440">
    <property type="entry name" value="AdoMet_MTases"/>
    <property type="match status" value="1"/>
</dbReference>
<evidence type="ECO:0000259" key="1">
    <source>
        <dbReference type="Pfam" id="PF13649"/>
    </source>
</evidence>
<dbReference type="PANTHER" id="PTHR43591:SF24">
    <property type="entry name" value="2-METHOXY-6-POLYPRENYL-1,4-BENZOQUINOL METHYLASE, MITOCHONDRIAL"/>
    <property type="match status" value="1"/>
</dbReference>
<accession>A0ABP9I699</accession>
<dbReference type="GO" id="GO:0032259">
    <property type="term" value="P:methylation"/>
    <property type="evidence" value="ECO:0007669"/>
    <property type="project" value="UniProtKB-KW"/>
</dbReference>
<dbReference type="SUPFAM" id="SSF53335">
    <property type="entry name" value="S-adenosyl-L-methionine-dependent methyltransferases"/>
    <property type="match status" value="1"/>
</dbReference>
<reference evidence="3" key="1">
    <citation type="journal article" date="2019" name="Int. J. Syst. Evol. Microbiol.">
        <title>The Global Catalogue of Microorganisms (GCM) 10K type strain sequencing project: providing services to taxonomists for standard genome sequencing and annotation.</title>
        <authorList>
            <consortium name="The Broad Institute Genomics Platform"/>
            <consortium name="The Broad Institute Genome Sequencing Center for Infectious Disease"/>
            <person name="Wu L."/>
            <person name="Ma J."/>
        </authorList>
    </citation>
    <scope>NUCLEOTIDE SEQUENCE [LARGE SCALE GENOMIC DNA]</scope>
    <source>
        <strain evidence="3">JCM 18126</strain>
    </source>
</reference>